<keyword evidence="4" id="KW-1185">Reference proteome</keyword>
<evidence type="ECO:0000256" key="1">
    <source>
        <dbReference type="ARBA" id="ARBA00022679"/>
    </source>
</evidence>
<organism evidence="3 4">
    <name type="scientific">Noviherbaspirillum sedimenti</name>
    <dbReference type="NCBI Taxonomy" id="2320865"/>
    <lineage>
        <taxon>Bacteria</taxon>
        <taxon>Pseudomonadati</taxon>
        <taxon>Pseudomonadota</taxon>
        <taxon>Betaproteobacteria</taxon>
        <taxon>Burkholderiales</taxon>
        <taxon>Oxalobacteraceae</taxon>
        <taxon>Noviherbaspirillum</taxon>
    </lineage>
</organism>
<dbReference type="InterPro" id="IPR050483">
    <property type="entry name" value="CoA-transferase_III_domain"/>
</dbReference>
<gene>
    <name evidence="3" type="ORF">D3878_17000</name>
</gene>
<evidence type="ECO:0000313" key="4">
    <source>
        <dbReference type="Proteomes" id="UP000266327"/>
    </source>
</evidence>
<dbReference type="PANTHER" id="PTHR48207:SF3">
    <property type="entry name" value="SUCCINATE--HYDROXYMETHYLGLUTARATE COA-TRANSFERASE"/>
    <property type="match status" value="1"/>
</dbReference>
<dbReference type="OrthoDB" id="8523055at2"/>
<dbReference type="SUPFAM" id="SSF89796">
    <property type="entry name" value="CoA-transferase family III (CaiB/BaiF)"/>
    <property type="match status" value="1"/>
</dbReference>
<accession>A0A3A3GA02</accession>
<protein>
    <submittedName>
        <fullName evidence="3">CoA transferase</fullName>
    </submittedName>
</protein>
<dbReference type="InterPro" id="IPR003673">
    <property type="entry name" value="CoA-Trfase_fam_III"/>
</dbReference>
<feature type="compositionally biased region" description="Low complexity" evidence="2">
    <location>
        <begin position="1"/>
        <end position="16"/>
    </location>
</feature>
<dbReference type="Proteomes" id="UP000266327">
    <property type="component" value="Unassembled WGS sequence"/>
</dbReference>
<name>A0A3A3GA02_9BURK</name>
<dbReference type="Pfam" id="PF02515">
    <property type="entry name" value="CoA_transf_3"/>
    <property type="match status" value="1"/>
</dbReference>
<evidence type="ECO:0000313" key="3">
    <source>
        <dbReference type="EMBL" id="RJG04495.1"/>
    </source>
</evidence>
<dbReference type="GO" id="GO:0008410">
    <property type="term" value="F:CoA-transferase activity"/>
    <property type="evidence" value="ECO:0007669"/>
    <property type="project" value="TreeGrafter"/>
</dbReference>
<dbReference type="Gene3D" id="3.40.50.10540">
    <property type="entry name" value="Crotonobetainyl-coa:carnitine coa-transferase, domain 1"/>
    <property type="match status" value="1"/>
</dbReference>
<reference evidence="4" key="1">
    <citation type="submission" date="2018-09" db="EMBL/GenBank/DDBJ databases">
        <authorList>
            <person name="Zhu H."/>
        </authorList>
    </citation>
    <scope>NUCLEOTIDE SEQUENCE [LARGE SCALE GENOMIC DNA]</scope>
    <source>
        <strain evidence="4">K1S02-23</strain>
    </source>
</reference>
<dbReference type="RefSeq" id="WP_119787969.1">
    <property type="nucleotide sequence ID" value="NZ_QYUQ01000002.1"/>
</dbReference>
<proteinExistence type="predicted"/>
<dbReference type="EMBL" id="QYUQ01000002">
    <property type="protein sequence ID" value="RJG04495.1"/>
    <property type="molecule type" value="Genomic_DNA"/>
</dbReference>
<dbReference type="Gene3D" id="3.30.1540.10">
    <property type="entry name" value="formyl-coa transferase, domain 3"/>
    <property type="match status" value="1"/>
</dbReference>
<comment type="caution">
    <text evidence="3">The sequence shown here is derived from an EMBL/GenBank/DDBJ whole genome shotgun (WGS) entry which is preliminary data.</text>
</comment>
<sequence length="412" mass="44580">MTEQTNQSNQSNQSNNTPAPLQGVKVVEIGTLIAGPYAASLLAQFGAEVIKIESPTDGDPLRKWRKLHNGTSLWWYSQSRNKKSVTLNLKSEEGQQIVRDLVKDADIVIENFRPGTLEGWGLGWEQLSAINPSLIMVRVSGYGQTGPYHKRPGFAAIAESMGGLRGLVGYPDRPPVRVGVSIGDTLASLYGVIGAMMAMHHLKVNGGTGQFIDVALYEAVFGVMESLIPEYSASGYVRERTGSSLPGIAPSNTYPCQDGRYVIVAGNGDGIFKRLMHAIDRADLAEDPALARNDGRVQQVDMLDQAIADWTGRHDLEHVLQVLEAADVPSGRVFDAADIHKDPHYRARDMIQPFTLPDGKEVELPGVVPKLSATPGKTNWVGPELGQHTDEVLKSLGKSTGEIAALRAQGII</sequence>
<dbReference type="AlphaFoldDB" id="A0A3A3GA02"/>
<keyword evidence="1 3" id="KW-0808">Transferase</keyword>
<dbReference type="PANTHER" id="PTHR48207">
    <property type="entry name" value="SUCCINATE--HYDROXYMETHYLGLUTARATE COA-TRANSFERASE"/>
    <property type="match status" value="1"/>
</dbReference>
<evidence type="ECO:0000256" key="2">
    <source>
        <dbReference type="SAM" id="MobiDB-lite"/>
    </source>
</evidence>
<feature type="region of interest" description="Disordered" evidence="2">
    <location>
        <begin position="1"/>
        <end position="20"/>
    </location>
</feature>
<dbReference type="InterPro" id="IPR023606">
    <property type="entry name" value="CoA-Trfase_III_dom_1_sf"/>
</dbReference>
<dbReference type="InterPro" id="IPR044855">
    <property type="entry name" value="CoA-Trfase_III_dom3_sf"/>
</dbReference>